<dbReference type="Proteomes" id="UP000324222">
    <property type="component" value="Unassembled WGS sequence"/>
</dbReference>
<protein>
    <submittedName>
        <fullName evidence="1">Uncharacterized protein</fullName>
    </submittedName>
</protein>
<accession>A0A5B7HYP8</accession>
<sequence length="93" mass="10878">MKREGIESVQALETRQGPLLPRCSRREKCARFLWPQHCTTRLSGSPSDGPGRKSARSKCRVCLCFFSLHEMRNDRDLGRRLLRQQRDDPRQSH</sequence>
<proteinExistence type="predicted"/>
<evidence type="ECO:0000313" key="1">
    <source>
        <dbReference type="EMBL" id="MPC78201.1"/>
    </source>
</evidence>
<gene>
    <name evidence="1" type="ORF">E2C01_072683</name>
</gene>
<dbReference type="EMBL" id="VSRR010047832">
    <property type="protein sequence ID" value="MPC78201.1"/>
    <property type="molecule type" value="Genomic_DNA"/>
</dbReference>
<keyword evidence="2" id="KW-1185">Reference proteome</keyword>
<name>A0A5B7HYP8_PORTR</name>
<reference evidence="1 2" key="1">
    <citation type="submission" date="2019-05" db="EMBL/GenBank/DDBJ databases">
        <title>Another draft genome of Portunus trituberculatus and its Hox gene families provides insights of decapod evolution.</title>
        <authorList>
            <person name="Jeong J.-H."/>
            <person name="Song I."/>
            <person name="Kim S."/>
            <person name="Choi T."/>
            <person name="Kim D."/>
            <person name="Ryu S."/>
            <person name="Kim W."/>
        </authorList>
    </citation>
    <scope>NUCLEOTIDE SEQUENCE [LARGE SCALE GENOMIC DNA]</scope>
    <source>
        <tissue evidence="1">Muscle</tissue>
    </source>
</reference>
<organism evidence="1 2">
    <name type="scientific">Portunus trituberculatus</name>
    <name type="common">Swimming crab</name>
    <name type="synonym">Neptunus trituberculatus</name>
    <dbReference type="NCBI Taxonomy" id="210409"/>
    <lineage>
        <taxon>Eukaryota</taxon>
        <taxon>Metazoa</taxon>
        <taxon>Ecdysozoa</taxon>
        <taxon>Arthropoda</taxon>
        <taxon>Crustacea</taxon>
        <taxon>Multicrustacea</taxon>
        <taxon>Malacostraca</taxon>
        <taxon>Eumalacostraca</taxon>
        <taxon>Eucarida</taxon>
        <taxon>Decapoda</taxon>
        <taxon>Pleocyemata</taxon>
        <taxon>Brachyura</taxon>
        <taxon>Eubrachyura</taxon>
        <taxon>Portunoidea</taxon>
        <taxon>Portunidae</taxon>
        <taxon>Portuninae</taxon>
        <taxon>Portunus</taxon>
    </lineage>
</organism>
<evidence type="ECO:0000313" key="2">
    <source>
        <dbReference type="Proteomes" id="UP000324222"/>
    </source>
</evidence>
<comment type="caution">
    <text evidence="1">The sequence shown here is derived from an EMBL/GenBank/DDBJ whole genome shotgun (WGS) entry which is preliminary data.</text>
</comment>
<dbReference type="AlphaFoldDB" id="A0A5B7HYP8"/>